<dbReference type="CDD" id="cd00024">
    <property type="entry name" value="CD_CSD"/>
    <property type="match status" value="1"/>
</dbReference>
<reference evidence="4" key="2">
    <citation type="submission" date="2021-03" db="UniProtKB">
        <authorList>
            <consortium name="Ensembl"/>
        </authorList>
    </citation>
    <scope>IDENTIFICATION</scope>
</reference>
<reference evidence="4" key="1">
    <citation type="journal article" date="2010" name="Science">
        <title>The genome of the Western clawed frog Xenopus tropicalis.</title>
        <authorList>
            <person name="Hellsten U."/>
            <person name="Harland R.M."/>
            <person name="Gilchrist M.J."/>
            <person name="Hendrix D."/>
            <person name="Jurka J."/>
            <person name="Kapitonov V."/>
            <person name="Ovcharenko I."/>
            <person name="Putnam N.H."/>
            <person name="Shu S."/>
            <person name="Taher L."/>
            <person name="Blitz I.L."/>
            <person name="Blumberg B."/>
            <person name="Dichmann D.S."/>
            <person name="Dubchak I."/>
            <person name="Amaya E."/>
            <person name="Detter J.C."/>
            <person name="Fletcher R."/>
            <person name="Gerhard D.S."/>
            <person name="Goodstein D."/>
            <person name="Graves T."/>
            <person name="Grigoriev I.V."/>
            <person name="Grimwood J."/>
            <person name="Kawashima T."/>
            <person name="Lindquist E."/>
            <person name="Lucas S.M."/>
            <person name="Mead P.E."/>
            <person name="Mitros T."/>
            <person name="Ogino H."/>
            <person name="Ohta Y."/>
            <person name="Poliakov A.V."/>
            <person name="Pollet N."/>
            <person name="Robert J."/>
            <person name="Salamov A."/>
            <person name="Sater A.K."/>
            <person name="Schmutz J."/>
            <person name="Terry A."/>
            <person name="Vize P.D."/>
            <person name="Warren W.C."/>
            <person name="Wells D."/>
            <person name="Wills A."/>
            <person name="Wilson R.K."/>
            <person name="Zimmerman L.B."/>
            <person name="Zorn A.M."/>
            <person name="Grainger R."/>
            <person name="Grammer T."/>
            <person name="Khokha M.K."/>
            <person name="Richardson P.M."/>
            <person name="Rokhsar D.S."/>
        </authorList>
    </citation>
    <scope>NUCLEOTIDE SEQUENCE [LARGE SCALE GENOMIC DNA]</scope>
    <source>
        <strain evidence="4">Nigerian</strain>
    </source>
</reference>
<dbReference type="InterPro" id="IPR023780">
    <property type="entry name" value="Chromo_domain"/>
</dbReference>
<dbReference type="InParanoid" id="A0A803KFQ4"/>
<organism evidence="4">
    <name type="scientific">Xenopus tropicalis</name>
    <name type="common">Western clawed frog</name>
    <name type="synonym">Silurana tropicalis</name>
    <dbReference type="NCBI Taxonomy" id="8364"/>
    <lineage>
        <taxon>Eukaryota</taxon>
        <taxon>Metazoa</taxon>
        <taxon>Chordata</taxon>
        <taxon>Craniata</taxon>
        <taxon>Vertebrata</taxon>
        <taxon>Euteleostomi</taxon>
        <taxon>Amphibia</taxon>
        <taxon>Batrachia</taxon>
        <taxon>Anura</taxon>
        <taxon>Pipoidea</taxon>
        <taxon>Pipidae</taxon>
        <taxon>Xenopodinae</taxon>
        <taxon>Xenopus</taxon>
        <taxon>Silurana</taxon>
    </lineage>
</organism>
<dbReference type="InterPro" id="IPR016197">
    <property type="entry name" value="Chromo-like_dom_sf"/>
</dbReference>
<dbReference type="PANTHER" id="PTHR22812">
    <property type="entry name" value="CHROMOBOX PROTEIN"/>
    <property type="match status" value="1"/>
</dbReference>
<dbReference type="GO" id="GO:0005634">
    <property type="term" value="C:nucleus"/>
    <property type="evidence" value="ECO:0007669"/>
    <property type="project" value="UniProtKB-SubCell"/>
</dbReference>
<evidence type="ECO:0000259" key="3">
    <source>
        <dbReference type="PROSITE" id="PS50013"/>
    </source>
</evidence>
<evidence type="ECO:0000256" key="2">
    <source>
        <dbReference type="ARBA" id="ARBA00023242"/>
    </source>
</evidence>
<sequence>MSVAGSEEFEVQDILDSRIHRNQLQYLVSWKGFSSEEDSWEPLLS</sequence>
<dbReference type="Gene3D" id="2.40.50.40">
    <property type="match status" value="1"/>
</dbReference>
<dbReference type="Pfam" id="PF00385">
    <property type="entry name" value="Chromo"/>
    <property type="match status" value="1"/>
</dbReference>
<comment type="subcellular location">
    <subcellularLocation>
        <location evidence="1">Nucleus</location>
    </subcellularLocation>
</comment>
<proteinExistence type="predicted"/>
<dbReference type="InterPro" id="IPR000953">
    <property type="entry name" value="Chromo/chromo_shadow_dom"/>
</dbReference>
<dbReference type="AlphaFoldDB" id="A0A803KFQ4"/>
<dbReference type="InterPro" id="IPR051219">
    <property type="entry name" value="Heterochromatin_chromo-domain"/>
</dbReference>
<dbReference type="SUPFAM" id="SSF54160">
    <property type="entry name" value="Chromo domain-like"/>
    <property type="match status" value="1"/>
</dbReference>
<dbReference type="PROSITE" id="PS50013">
    <property type="entry name" value="CHROMO_2"/>
    <property type="match status" value="1"/>
</dbReference>
<feature type="domain" description="Chromo" evidence="3">
    <location>
        <begin position="9"/>
        <end position="45"/>
    </location>
</feature>
<accession>A0A803KFQ4</accession>
<evidence type="ECO:0000313" key="4">
    <source>
        <dbReference type="Ensembl" id="ENSXETP00000119201"/>
    </source>
</evidence>
<dbReference type="Ensembl" id="ENSXETT00000121412">
    <property type="protein sequence ID" value="ENSXETP00000119201"/>
    <property type="gene ID" value="ENSXETG00000048241"/>
</dbReference>
<evidence type="ECO:0000256" key="1">
    <source>
        <dbReference type="ARBA" id="ARBA00004123"/>
    </source>
</evidence>
<keyword evidence="2" id="KW-0539">Nucleus</keyword>
<protein>
    <recommendedName>
        <fullName evidence="3">Chromo domain-containing protein</fullName>
    </recommendedName>
</protein>
<name>A0A803KFQ4_XENTR</name>
<dbReference type="GeneTree" id="ENSGT00960000189474"/>